<keyword evidence="1" id="KW-0472">Membrane</keyword>
<protein>
    <submittedName>
        <fullName evidence="2">Uncharacterized protein</fullName>
    </submittedName>
</protein>
<evidence type="ECO:0000313" key="3">
    <source>
        <dbReference type="Proteomes" id="UP001204798"/>
    </source>
</evidence>
<dbReference type="EMBL" id="JANUCP010000001">
    <property type="protein sequence ID" value="MCS3917967.1"/>
    <property type="molecule type" value="Genomic_DNA"/>
</dbReference>
<reference evidence="2 3" key="1">
    <citation type="submission" date="2022-08" db="EMBL/GenBank/DDBJ databases">
        <title>Bacterial and archaeal communities from various locations to study Microbial Dark Matter (Phase II).</title>
        <authorList>
            <person name="Stepanauskas R."/>
        </authorList>
    </citation>
    <scope>NUCLEOTIDE SEQUENCE [LARGE SCALE GENOMIC DNA]</scope>
    <source>
        <strain evidence="2 3">PD1</strain>
    </source>
</reference>
<accession>A0ABT2EJ58</accession>
<keyword evidence="1" id="KW-1133">Transmembrane helix</keyword>
<evidence type="ECO:0000256" key="1">
    <source>
        <dbReference type="SAM" id="Phobius"/>
    </source>
</evidence>
<proteinExistence type="predicted"/>
<name>A0ABT2EJ58_9BACT</name>
<comment type="caution">
    <text evidence="2">The sequence shown here is derived from an EMBL/GenBank/DDBJ whole genome shotgun (WGS) entry which is preliminary data.</text>
</comment>
<dbReference type="PROSITE" id="PS51257">
    <property type="entry name" value="PROKAR_LIPOPROTEIN"/>
    <property type="match status" value="1"/>
</dbReference>
<dbReference type="RefSeq" id="WP_259092934.1">
    <property type="nucleotide sequence ID" value="NZ_CP130454.1"/>
</dbReference>
<gene>
    <name evidence="2" type="ORF">M2350_000364</name>
</gene>
<keyword evidence="3" id="KW-1185">Reference proteome</keyword>
<evidence type="ECO:0000313" key="2">
    <source>
        <dbReference type="EMBL" id="MCS3917967.1"/>
    </source>
</evidence>
<dbReference type="Proteomes" id="UP001204798">
    <property type="component" value="Unassembled WGS sequence"/>
</dbReference>
<feature type="transmembrane region" description="Helical" evidence="1">
    <location>
        <begin position="20"/>
        <end position="38"/>
    </location>
</feature>
<sequence length="62" mass="6796">MRFPSISTLPASVPSRRPIVYAFAFLGCISCSPLVTLGKQGRKQVGFKSVSKVRAHEEAMEK</sequence>
<organism evidence="2 3">
    <name type="scientific">Candidatus Fervidibacter sacchari</name>
    <dbReference type="NCBI Taxonomy" id="1448929"/>
    <lineage>
        <taxon>Bacteria</taxon>
        <taxon>Candidatus Fervidibacterota</taxon>
        <taxon>Candidatus Fervidibacter</taxon>
    </lineage>
</organism>
<keyword evidence="1" id="KW-0812">Transmembrane</keyword>